<dbReference type="Pfam" id="PF12892">
    <property type="entry name" value="FctA"/>
    <property type="match status" value="1"/>
</dbReference>
<dbReference type="NCBIfam" id="TIGR03063">
    <property type="entry name" value="srtB_target"/>
    <property type="match status" value="1"/>
</dbReference>
<reference evidence="5 6" key="1">
    <citation type="submission" date="2016-11" db="EMBL/GenBank/DDBJ databases">
        <authorList>
            <person name="Jaros S."/>
            <person name="Januszkiewicz K."/>
            <person name="Wedrychowicz H."/>
        </authorList>
    </citation>
    <scope>NUCLEOTIDE SEQUENCE [LARGE SCALE GENOMIC DNA]</scope>
    <source>
        <strain evidence="5 6">DSM 15480</strain>
    </source>
</reference>
<organism evidence="5 6">
    <name type="scientific">Hespellia stercorisuis DSM 15480</name>
    <dbReference type="NCBI Taxonomy" id="1121950"/>
    <lineage>
        <taxon>Bacteria</taxon>
        <taxon>Bacillati</taxon>
        <taxon>Bacillota</taxon>
        <taxon>Clostridia</taxon>
        <taxon>Lachnospirales</taxon>
        <taxon>Lachnospiraceae</taxon>
        <taxon>Hespellia</taxon>
    </lineage>
</organism>
<protein>
    <submittedName>
        <fullName evidence="5">Sortase B cell surface sorting signal/pilin isopeptide linkage domain-containing protein</fullName>
    </submittedName>
</protein>
<sequence length="231" mass="25808">MEIRKSRTVCRRYFILPILATMVFMMSAATVHASSDYATVQIPVKQIFTAKQGTVPEGGNTFYYELIPQQKEYPMPEGSKDGIYSFTMKDTQESGLEGITYSKVGDYEYQLRQVILDEKEGYEYDKRTYTVVVSIRNQEEKGFVADLILKNEAGEKVETGIFENTYTRKKVSAAPGGNTTSPSYTTSSSQSRKMVKTGDETKLALFIALLAGSFLVVIMLAGVKRKKKGNA</sequence>
<dbReference type="InterPro" id="IPR022464">
    <property type="entry name" value="Strep_pil_isopept_link"/>
</dbReference>
<dbReference type="InterPro" id="IPR038174">
    <property type="entry name" value="Strep_pil_link_sf"/>
</dbReference>
<proteinExistence type="predicted"/>
<keyword evidence="2" id="KW-0812">Transmembrane</keyword>
<evidence type="ECO:0000256" key="3">
    <source>
        <dbReference type="SAM" id="SignalP"/>
    </source>
</evidence>
<dbReference type="Proteomes" id="UP000184301">
    <property type="component" value="Unassembled WGS sequence"/>
</dbReference>
<evidence type="ECO:0000256" key="1">
    <source>
        <dbReference type="SAM" id="MobiDB-lite"/>
    </source>
</evidence>
<evidence type="ECO:0000256" key="2">
    <source>
        <dbReference type="SAM" id="Phobius"/>
    </source>
</evidence>
<name>A0A1M6VZR8_9FIRM</name>
<feature type="transmembrane region" description="Helical" evidence="2">
    <location>
        <begin position="203"/>
        <end position="223"/>
    </location>
</feature>
<accession>A0A1M6VZR8</accession>
<feature type="signal peptide" evidence="3">
    <location>
        <begin position="1"/>
        <end position="33"/>
    </location>
</feature>
<keyword evidence="6" id="KW-1185">Reference proteome</keyword>
<keyword evidence="2" id="KW-1133">Transmembrane helix</keyword>
<evidence type="ECO:0000313" key="5">
    <source>
        <dbReference type="EMBL" id="SHK86908.1"/>
    </source>
</evidence>
<dbReference type="NCBIfam" id="TIGR03786">
    <property type="entry name" value="strep_pil_rpt"/>
    <property type="match status" value="1"/>
</dbReference>
<dbReference type="EMBL" id="FQZY01000100">
    <property type="protein sequence ID" value="SHK86908.1"/>
    <property type="molecule type" value="Genomic_DNA"/>
</dbReference>
<dbReference type="Gene3D" id="2.60.40.3050">
    <property type="match status" value="1"/>
</dbReference>
<evidence type="ECO:0000313" key="6">
    <source>
        <dbReference type="Proteomes" id="UP000184301"/>
    </source>
</evidence>
<gene>
    <name evidence="5" type="ORF">SAMN02745243_03895</name>
</gene>
<dbReference type="InterPro" id="IPR017502">
    <property type="entry name" value="Sortase_SrtB_target"/>
</dbReference>
<keyword evidence="2" id="KW-0472">Membrane</keyword>
<dbReference type="RefSeq" id="WP_073113154.1">
    <property type="nucleotide sequence ID" value="NZ_FQZY01000100.1"/>
</dbReference>
<dbReference type="AlphaFoldDB" id="A0A1M6VZR8"/>
<keyword evidence="3" id="KW-0732">Signal</keyword>
<evidence type="ECO:0000259" key="4">
    <source>
        <dbReference type="Pfam" id="PF12892"/>
    </source>
</evidence>
<feature type="chain" id="PRO_5012997446" evidence="3">
    <location>
        <begin position="34"/>
        <end position="231"/>
    </location>
</feature>
<dbReference type="STRING" id="1121950.SAMN02745243_03895"/>
<feature type="domain" description="Streptococcal pilin isopeptide linkage" evidence="4">
    <location>
        <begin position="58"/>
        <end position="167"/>
    </location>
</feature>
<feature type="region of interest" description="Disordered" evidence="1">
    <location>
        <begin position="171"/>
        <end position="193"/>
    </location>
</feature>
<dbReference type="OrthoDB" id="1780003at2"/>
<feature type="compositionally biased region" description="Low complexity" evidence="1">
    <location>
        <begin position="179"/>
        <end position="191"/>
    </location>
</feature>